<dbReference type="RefSeq" id="WP_132572889.1">
    <property type="nucleotide sequence ID" value="NZ_CBCSGL010000012.1"/>
</dbReference>
<protein>
    <submittedName>
        <fullName evidence="2">Phospholipase D-like protein</fullName>
    </submittedName>
</protein>
<reference evidence="2 3" key="1">
    <citation type="submission" date="2019-03" db="EMBL/GenBank/DDBJ databases">
        <title>Genomic Encyclopedia of Type Strains, Phase IV (KMG-IV): sequencing the most valuable type-strain genomes for metagenomic binning, comparative biology and taxonomic classification.</title>
        <authorList>
            <person name="Goeker M."/>
        </authorList>
    </citation>
    <scope>NUCLEOTIDE SEQUENCE [LARGE SCALE GENOMIC DNA]</scope>
    <source>
        <strain evidence="2 3">DSM 654</strain>
    </source>
</reference>
<dbReference type="Pfam" id="PF13091">
    <property type="entry name" value="PLDc_2"/>
    <property type="match status" value="1"/>
</dbReference>
<dbReference type="SMART" id="SM00155">
    <property type="entry name" value="PLDc"/>
    <property type="match status" value="1"/>
</dbReference>
<dbReference type="OrthoDB" id="9762009at2"/>
<dbReference type="InterPro" id="IPR001736">
    <property type="entry name" value="PLipase_D/transphosphatidylase"/>
</dbReference>
<dbReference type="PANTHER" id="PTHR21248">
    <property type="entry name" value="CARDIOLIPIN SYNTHASE"/>
    <property type="match status" value="1"/>
</dbReference>
<dbReference type="Proteomes" id="UP000295110">
    <property type="component" value="Unassembled WGS sequence"/>
</dbReference>
<dbReference type="GO" id="GO:0030572">
    <property type="term" value="F:phosphatidyltransferase activity"/>
    <property type="evidence" value="ECO:0007669"/>
    <property type="project" value="UniProtKB-ARBA"/>
</dbReference>
<gene>
    <name evidence="2" type="ORF">EV671_101672</name>
</gene>
<keyword evidence="3" id="KW-1185">Reference proteome</keyword>
<accession>A0A4R3UUR1</accession>
<dbReference type="GO" id="GO:0032049">
    <property type="term" value="P:cardiolipin biosynthetic process"/>
    <property type="evidence" value="ECO:0007669"/>
    <property type="project" value="UniProtKB-ARBA"/>
</dbReference>
<dbReference type="PROSITE" id="PS50035">
    <property type="entry name" value="PLD"/>
    <property type="match status" value="1"/>
</dbReference>
<dbReference type="InterPro" id="IPR025202">
    <property type="entry name" value="PLD-like_dom"/>
</dbReference>
<sequence>MMRELAQAVARGVDVQVIVPGVLNNHPIARRASRRRYGALLRAGVSLHEYQGAMMHAKILIVDRVWSVLGSTNFDNRSFGLNDEVNLAVQGHALASRLESDFAADLARCERVTEPQWRRRPAAERVLAALGALLERHQ</sequence>
<dbReference type="Gene3D" id="3.30.870.10">
    <property type="entry name" value="Endonuclease Chain A"/>
    <property type="match status" value="1"/>
</dbReference>
<feature type="domain" description="PLD phosphodiesterase" evidence="1">
    <location>
        <begin position="51"/>
        <end position="78"/>
    </location>
</feature>
<comment type="caution">
    <text evidence="2">The sequence shown here is derived from an EMBL/GenBank/DDBJ whole genome shotgun (WGS) entry which is preliminary data.</text>
</comment>
<evidence type="ECO:0000313" key="3">
    <source>
        <dbReference type="Proteomes" id="UP000295110"/>
    </source>
</evidence>
<dbReference type="PANTHER" id="PTHR21248:SF22">
    <property type="entry name" value="PHOSPHOLIPASE D"/>
    <property type="match status" value="1"/>
</dbReference>
<evidence type="ECO:0000313" key="2">
    <source>
        <dbReference type="EMBL" id="TCU94650.1"/>
    </source>
</evidence>
<dbReference type="SUPFAM" id="SSF56024">
    <property type="entry name" value="Phospholipase D/nuclease"/>
    <property type="match status" value="1"/>
</dbReference>
<organism evidence="2 3">
    <name type="scientific">Roseateles saccharophilus</name>
    <name type="common">Pseudomonas saccharophila</name>
    <dbReference type="NCBI Taxonomy" id="304"/>
    <lineage>
        <taxon>Bacteria</taxon>
        <taxon>Pseudomonadati</taxon>
        <taxon>Pseudomonadota</taxon>
        <taxon>Betaproteobacteria</taxon>
        <taxon>Burkholderiales</taxon>
        <taxon>Sphaerotilaceae</taxon>
        <taxon>Roseateles</taxon>
    </lineage>
</organism>
<dbReference type="EMBL" id="SMBU01000016">
    <property type="protein sequence ID" value="TCU94650.1"/>
    <property type="molecule type" value="Genomic_DNA"/>
</dbReference>
<proteinExistence type="predicted"/>
<dbReference type="AlphaFoldDB" id="A0A4R3UUR1"/>
<evidence type="ECO:0000259" key="1">
    <source>
        <dbReference type="PROSITE" id="PS50035"/>
    </source>
</evidence>
<name>A0A4R3UUR1_ROSSA</name>